<dbReference type="AlphaFoldDB" id="A0A443S112"/>
<feature type="non-terminal residue" evidence="17">
    <location>
        <position position="1"/>
    </location>
</feature>
<evidence type="ECO:0000256" key="8">
    <source>
        <dbReference type="ARBA" id="ARBA00022792"/>
    </source>
</evidence>
<name>A0A443S112_9ACAR</name>
<evidence type="ECO:0000256" key="15">
    <source>
        <dbReference type="RuleBase" id="RU000488"/>
    </source>
</evidence>
<evidence type="ECO:0000256" key="4">
    <source>
        <dbReference type="ARBA" id="ARBA00022448"/>
    </source>
</evidence>
<organism evidence="17 18">
    <name type="scientific">Leptotrombidium deliense</name>
    <dbReference type="NCBI Taxonomy" id="299467"/>
    <lineage>
        <taxon>Eukaryota</taxon>
        <taxon>Metazoa</taxon>
        <taxon>Ecdysozoa</taxon>
        <taxon>Arthropoda</taxon>
        <taxon>Chelicerata</taxon>
        <taxon>Arachnida</taxon>
        <taxon>Acari</taxon>
        <taxon>Acariformes</taxon>
        <taxon>Trombidiformes</taxon>
        <taxon>Prostigmata</taxon>
        <taxon>Anystina</taxon>
        <taxon>Parasitengona</taxon>
        <taxon>Trombiculoidea</taxon>
        <taxon>Trombiculidae</taxon>
        <taxon>Leptotrombidium</taxon>
    </lineage>
</organism>
<keyword evidence="4 15" id="KW-0813">Transport</keyword>
<dbReference type="InterPro" id="IPR018108">
    <property type="entry name" value="MCP_transmembrane"/>
</dbReference>
<evidence type="ECO:0000256" key="5">
    <source>
        <dbReference type="ARBA" id="ARBA00022449"/>
    </source>
</evidence>
<evidence type="ECO:0000256" key="14">
    <source>
        <dbReference type="PROSITE-ProRule" id="PRU00282"/>
    </source>
</evidence>
<sequence>IAIYKRPTNADTCLFRFYGIVSNASFRIGQSLTAIGQMDGKIPDKVEVNFPTFALSFDKITMPISKEVFVPSFCMAIISSTTNSTVLRPFSTVSENVVRETKFTKPINVFEILKQHYKLYGLFGFWKNHLLYVQKFGAAESLNLAFREEYKRLIPLTEETTQVARMWISRNALIGLASGATTALITHPFTSASIRLEFDKHVAGTYAREFNGLTDCMIKTFKKNAFVGLYRGFLLGLQEAAVFRAAYFGLYDSMKHLYCNGKSCVNIPILWKFLMAQTSAMIGAAVCLPSSMDFIRFMQSYMAKESSVSVVAIRAKMERPNIELRLIRKMAYKRVLVANLLMSVACAATLVVFEELVQFKDEFSRFTIY</sequence>
<comment type="function">
    <text evidence="13">ADP:ATP antiporter that mediates import of ADP into the mitochondrial matrix for ATP synthesis, and export of ATP out to fuel the cell. Cycles between the cytoplasmic-open state (c-state) and the matrix-open state (m-state): operates by the alternating access mechanism with a single substrate-binding site intermittently exposed to either the cytosolic (c-state) or matrix (m-state) side of the inner mitochondrial membrane.</text>
</comment>
<dbReference type="GO" id="GO:1990544">
    <property type="term" value="P:mitochondrial ATP transmembrane transport"/>
    <property type="evidence" value="ECO:0007669"/>
    <property type="project" value="InterPro"/>
</dbReference>
<evidence type="ECO:0000256" key="6">
    <source>
        <dbReference type="ARBA" id="ARBA00022692"/>
    </source>
</evidence>
<comment type="catalytic activity">
    <reaction evidence="12">
        <text>ADP(in) + ATP(out) = ADP(out) + ATP(in)</text>
        <dbReference type="Rhea" id="RHEA:34999"/>
        <dbReference type="ChEBI" id="CHEBI:30616"/>
        <dbReference type="ChEBI" id="CHEBI:456216"/>
    </reaction>
    <physiologicalReaction direction="left-to-right" evidence="12">
        <dbReference type="Rhea" id="RHEA:35000"/>
    </physiologicalReaction>
</comment>
<evidence type="ECO:0000256" key="9">
    <source>
        <dbReference type="ARBA" id="ARBA00022989"/>
    </source>
</evidence>
<dbReference type="STRING" id="299467.A0A443S112"/>
<keyword evidence="6 14" id="KW-0812">Transmembrane</keyword>
<dbReference type="Pfam" id="PF00153">
    <property type="entry name" value="Mito_carr"/>
    <property type="match status" value="2"/>
</dbReference>
<evidence type="ECO:0000256" key="1">
    <source>
        <dbReference type="ARBA" id="ARBA00004448"/>
    </source>
</evidence>
<dbReference type="SUPFAM" id="SSF103506">
    <property type="entry name" value="Mitochondrial carrier"/>
    <property type="match status" value="1"/>
</dbReference>
<feature type="transmembrane region" description="Helical" evidence="16">
    <location>
        <begin position="269"/>
        <end position="288"/>
    </location>
</feature>
<dbReference type="PANTHER" id="PTHR45635:SF14">
    <property type="entry name" value="ADP_ATP TRANSLOCASE"/>
    <property type="match status" value="1"/>
</dbReference>
<dbReference type="VEuPathDB" id="VectorBase:LDEU010813"/>
<keyword evidence="11 14" id="KW-0472">Membrane</keyword>
<keyword evidence="10" id="KW-0496">Mitochondrion</keyword>
<comment type="caution">
    <text evidence="16">Lacks conserved residue(s) required for the propagation of feature annotation.</text>
</comment>
<dbReference type="PRINTS" id="PR00926">
    <property type="entry name" value="MITOCARRIER"/>
</dbReference>
<protein>
    <recommendedName>
        <fullName evidence="16">ADP/ATP translocase</fullName>
    </recommendedName>
    <alternativeName>
        <fullName evidence="16">ADP,ATP carrier protein</fullName>
    </alternativeName>
</protein>
<evidence type="ECO:0000313" key="18">
    <source>
        <dbReference type="Proteomes" id="UP000288716"/>
    </source>
</evidence>
<keyword evidence="7" id="KW-0677">Repeat</keyword>
<evidence type="ECO:0000256" key="13">
    <source>
        <dbReference type="ARBA" id="ARBA00045250"/>
    </source>
</evidence>
<dbReference type="GO" id="GO:0005471">
    <property type="term" value="F:ATP:ADP antiporter activity"/>
    <property type="evidence" value="ECO:0007669"/>
    <property type="project" value="UniProtKB-UniRule"/>
</dbReference>
<dbReference type="InterPro" id="IPR002113">
    <property type="entry name" value="ADT_euk_type"/>
</dbReference>
<dbReference type="Proteomes" id="UP000288716">
    <property type="component" value="Unassembled WGS sequence"/>
</dbReference>
<keyword evidence="18" id="KW-1185">Reference proteome</keyword>
<dbReference type="PROSITE" id="PS50920">
    <property type="entry name" value="SOLCAR"/>
    <property type="match status" value="2"/>
</dbReference>
<dbReference type="GO" id="GO:0005743">
    <property type="term" value="C:mitochondrial inner membrane"/>
    <property type="evidence" value="ECO:0007669"/>
    <property type="project" value="UniProtKB-SubCell"/>
</dbReference>
<reference evidence="17 18" key="1">
    <citation type="journal article" date="2018" name="Gigascience">
        <title>Genomes of trombidid mites reveal novel predicted allergens and laterally-transferred genes associated with secondary metabolism.</title>
        <authorList>
            <person name="Dong X."/>
            <person name="Chaisiri K."/>
            <person name="Xia D."/>
            <person name="Armstrong S.D."/>
            <person name="Fang Y."/>
            <person name="Donnelly M.J."/>
            <person name="Kadowaki T."/>
            <person name="McGarry J.W."/>
            <person name="Darby A.C."/>
            <person name="Makepeace B.L."/>
        </authorList>
    </citation>
    <scope>NUCLEOTIDE SEQUENCE [LARGE SCALE GENOMIC DNA]</scope>
    <source>
        <strain evidence="17">UoL-UT</strain>
    </source>
</reference>
<keyword evidence="9 16" id="KW-1133">Transmembrane helix</keyword>
<comment type="caution">
    <text evidence="17">The sequence shown here is derived from an EMBL/GenBank/DDBJ whole genome shotgun (WGS) entry which is preliminary data.</text>
</comment>
<dbReference type="InterPro" id="IPR002067">
    <property type="entry name" value="MCP"/>
</dbReference>
<gene>
    <name evidence="17" type="ORF">B4U80_11903</name>
</gene>
<evidence type="ECO:0000256" key="12">
    <source>
        <dbReference type="ARBA" id="ARBA00024143"/>
    </source>
</evidence>
<evidence type="ECO:0000313" key="17">
    <source>
        <dbReference type="EMBL" id="RWS21227.1"/>
    </source>
</evidence>
<comment type="subcellular location">
    <subcellularLocation>
        <location evidence="16">Membrane</location>
        <topology evidence="16">Multi-pass membrane protein</topology>
    </subcellularLocation>
    <subcellularLocation>
        <location evidence="1">Mitochondrion inner membrane</location>
        <topology evidence="1">Multi-pass membrane protein</topology>
    </subcellularLocation>
</comment>
<evidence type="ECO:0000256" key="7">
    <source>
        <dbReference type="ARBA" id="ARBA00022737"/>
    </source>
</evidence>
<keyword evidence="5" id="KW-0050">Antiport</keyword>
<evidence type="ECO:0000256" key="16">
    <source>
        <dbReference type="RuleBase" id="RU368008"/>
    </source>
</evidence>
<comment type="similarity">
    <text evidence="2 15">Belongs to the mitochondrial carrier (TC 2.A.29) family.</text>
</comment>
<dbReference type="InterPro" id="IPR023395">
    <property type="entry name" value="MCP_dom_sf"/>
</dbReference>
<feature type="repeat" description="Solcar" evidence="14">
    <location>
        <begin position="166"/>
        <end position="257"/>
    </location>
</feature>
<dbReference type="OrthoDB" id="270584at2759"/>
<dbReference type="GO" id="GO:0140021">
    <property type="term" value="P:mitochondrial ADP transmembrane transport"/>
    <property type="evidence" value="ECO:0007669"/>
    <property type="project" value="InterPro"/>
</dbReference>
<dbReference type="EMBL" id="NCKV01013115">
    <property type="protein sequence ID" value="RWS21227.1"/>
    <property type="molecule type" value="Genomic_DNA"/>
</dbReference>
<feature type="repeat" description="Solcar" evidence="14">
    <location>
        <begin position="67"/>
        <end position="153"/>
    </location>
</feature>
<proteinExistence type="inferred from homology"/>
<evidence type="ECO:0000256" key="2">
    <source>
        <dbReference type="ARBA" id="ARBA00006375"/>
    </source>
</evidence>
<accession>A0A443S112</accession>
<evidence type="ECO:0000256" key="3">
    <source>
        <dbReference type="ARBA" id="ARBA00011245"/>
    </source>
</evidence>
<keyword evidence="8" id="KW-0999">Mitochondrion inner membrane</keyword>
<dbReference type="Gene3D" id="1.50.40.10">
    <property type="entry name" value="Mitochondrial carrier domain"/>
    <property type="match status" value="1"/>
</dbReference>
<dbReference type="PANTHER" id="PTHR45635">
    <property type="entry name" value="ADP,ATP CARRIER PROTEIN 1-RELATED-RELATED"/>
    <property type="match status" value="1"/>
</dbReference>
<evidence type="ECO:0000256" key="11">
    <source>
        <dbReference type="ARBA" id="ARBA00023136"/>
    </source>
</evidence>
<evidence type="ECO:0000256" key="10">
    <source>
        <dbReference type="ARBA" id="ARBA00023128"/>
    </source>
</evidence>
<comment type="function">
    <text evidence="16">Catalyzes the exchange of ADP and ATP across the membrane.</text>
</comment>
<comment type="subunit">
    <text evidence="3 16">Monomer.</text>
</comment>
<feature type="transmembrane region" description="Helical" evidence="16">
    <location>
        <begin position="335"/>
        <end position="353"/>
    </location>
</feature>